<feature type="domain" description="Threonine synthase N-terminal" evidence="14">
    <location>
        <begin position="10"/>
        <end position="78"/>
    </location>
</feature>
<dbReference type="EC" id="4.2.3.1" evidence="4 11"/>
<evidence type="ECO:0000259" key="13">
    <source>
        <dbReference type="Pfam" id="PF00291"/>
    </source>
</evidence>
<dbReference type="FunFam" id="3.40.50.1100:FF:000026">
    <property type="entry name" value="Threonine synthase"/>
    <property type="match status" value="1"/>
</dbReference>
<evidence type="ECO:0000256" key="6">
    <source>
        <dbReference type="ARBA" id="ARBA00022605"/>
    </source>
</evidence>
<dbReference type="Proteomes" id="UP001077788">
    <property type="component" value="Unassembled WGS sequence"/>
</dbReference>
<dbReference type="PROSITE" id="PS00165">
    <property type="entry name" value="DEHYDRATASE_SER_THR"/>
    <property type="match status" value="1"/>
</dbReference>
<name>A0A9Q4DJ09_ACTPL</name>
<dbReference type="InterPro" id="IPR029144">
    <property type="entry name" value="Thr_synth_N"/>
</dbReference>
<evidence type="ECO:0000256" key="11">
    <source>
        <dbReference type="NCBIfam" id="TIGR00260"/>
    </source>
</evidence>
<reference evidence="15" key="2">
    <citation type="submission" date="2022-12" db="EMBL/GenBank/DDBJ databases">
        <authorList>
            <person name="Kardos G."/>
            <person name="Sarkozi R."/>
            <person name="Laczko L."/>
            <person name="Marton S."/>
            <person name="Makrai L."/>
            <person name="Banyai K."/>
            <person name="Fodor L."/>
        </authorList>
    </citation>
    <scope>NUCLEOTIDE SEQUENCE</scope>
    <source>
        <strain evidence="15">84/14</strain>
    </source>
</reference>
<dbReference type="SUPFAM" id="SSF53686">
    <property type="entry name" value="Tryptophan synthase beta subunit-like PLP-dependent enzymes"/>
    <property type="match status" value="1"/>
</dbReference>
<dbReference type="InterPro" id="IPR001926">
    <property type="entry name" value="TrpB-like_PALP"/>
</dbReference>
<evidence type="ECO:0000259" key="14">
    <source>
        <dbReference type="Pfam" id="PF14821"/>
    </source>
</evidence>
<evidence type="ECO:0000256" key="5">
    <source>
        <dbReference type="ARBA" id="ARBA00018679"/>
    </source>
</evidence>
<accession>A0A9Q4DJ09</accession>
<comment type="caution">
    <text evidence="15">The sequence shown here is derived from an EMBL/GenBank/DDBJ whole genome shotgun (WGS) entry which is preliminary data.</text>
</comment>
<evidence type="ECO:0000256" key="3">
    <source>
        <dbReference type="ARBA" id="ARBA00005517"/>
    </source>
</evidence>
<evidence type="ECO:0000256" key="7">
    <source>
        <dbReference type="ARBA" id="ARBA00022697"/>
    </source>
</evidence>
<evidence type="ECO:0000256" key="4">
    <source>
        <dbReference type="ARBA" id="ARBA00013028"/>
    </source>
</evidence>
<dbReference type="GO" id="GO:0030170">
    <property type="term" value="F:pyridoxal phosphate binding"/>
    <property type="evidence" value="ECO:0007669"/>
    <property type="project" value="InterPro"/>
</dbReference>
<dbReference type="InterPro" id="IPR037158">
    <property type="entry name" value="Thr_synth_N_sf"/>
</dbReference>
<keyword evidence="6" id="KW-0028">Amino-acid biosynthesis</keyword>
<evidence type="ECO:0000256" key="2">
    <source>
        <dbReference type="ARBA" id="ARBA00004979"/>
    </source>
</evidence>
<dbReference type="NCBIfam" id="TIGR00260">
    <property type="entry name" value="thrC"/>
    <property type="match status" value="1"/>
</dbReference>
<evidence type="ECO:0000256" key="12">
    <source>
        <dbReference type="PIRSR" id="PIRSR604450-51"/>
    </source>
</evidence>
<dbReference type="EMBL" id="JAPQFC010000001">
    <property type="protein sequence ID" value="MCY6524172.1"/>
    <property type="molecule type" value="Genomic_DNA"/>
</dbReference>
<reference evidence="15" key="1">
    <citation type="journal article" date="2021" name="Vet Sci">
        <title>O-Serogroups and Pathovirotypes of Escherichia coli Isolated from Post-Weaning Piglets Showing Diarrhoea and/or Oedema in South Korea.</title>
        <authorList>
            <person name="Byun J.W."/>
            <person name="Moon B.Y."/>
            <person name="Do K.H."/>
            <person name="Lee K."/>
            <person name="Lee H.Y."/>
            <person name="Kim W.I."/>
            <person name="So B."/>
            <person name="Lee W.K."/>
        </authorList>
    </citation>
    <scope>NUCLEOTIDE SEQUENCE</scope>
    <source>
        <strain evidence="15">84/14</strain>
    </source>
</reference>
<dbReference type="AlphaFoldDB" id="A0A9Q4DJ09"/>
<dbReference type="Pfam" id="PF00291">
    <property type="entry name" value="PALP"/>
    <property type="match status" value="1"/>
</dbReference>
<comment type="catalytic activity">
    <reaction evidence="10">
        <text>O-phospho-L-homoserine + H2O = L-threonine + phosphate</text>
        <dbReference type="Rhea" id="RHEA:10840"/>
        <dbReference type="ChEBI" id="CHEBI:15377"/>
        <dbReference type="ChEBI" id="CHEBI:43474"/>
        <dbReference type="ChEBI" id="CHEBI:57590"/>
        <dbReference type="ChEBI" id="CHEBI:57926"/>
        <dbReference type="EC" id="4.2.3.1"/>
    </reaction>
</comment>
<dbReference type="Gene3D" id="3.40.50.1100">
    <property type="match status" value="2"/>
</dbReference>
<proteinExistence type="inferred from homology"/>
<keyword evidence="7" id="KW-0791">Threonine biosynthesis</keyword>
<evidence type="ECO:0000256" key="8">
    <source>
        <dbReference type="ARBA" id="ARBA00022898"/>
    </source>
</evidence>
<dbReference type="Pfam" id="PF14821">
    <property type="entry name" value="Thr_synth_N"/>
    <property type="match status" value="1"/>
</dbReference>
<evidence type="ECO:0000256" key="9">
    <source>
        <dbReference type="ARBA" id="ARBA00023239"/>
    </source>
</evidence>
<gene>
    <name evidence="15" type="primary">thrC</name>
    <name evidence="15" type="ORF">OYG11_08020</name>
</gene>
<dbReference type="PANTHER" id="PTHR42690:SF1">
    <property type="entry name" value="THREONINE SYNTHASE-LIKE 2"/>
    <property type="match status" value="1"/>
</dbReference>
<sequence>MNLYNIKHPEEQVNFAQGVRQGLGKDQGLFFPEVLPKFDDIEALLDLPLVERSQKILAALIGNELPQETVNAMVKNAFTFPAPLAKVNDDIYALELFHGPTLAFKDFGGRFMAQALASVRGDGKITILTATSGDTGAAVAHAFYGLENINVVILYPKGKISPLQEKLFCTLGGNIRTVAIESDFDACQVLVKQAFDDAELRQAIGLNSANSINISRLLAQVCYYFEAVAQLPKAKRSDVVVSVPSGNFGNLTAGLIAKTLGLPIKRFIASTNANDTVPRYLKSGKWEPNATVATLSNAMDVSRPNNWPRVEELFKRNGWALSDLGSAALNDAETEAALKAQYAEGYLCEPHGAIAYQALKDQLQAGETGIFLCTAHPAKFKESVERILNIELPLPEALDKHNKMELLSDTMPADFAKLREYLLAGN</sequence>
<comment type="pathway">
    <text evidence="2">Amino-acid biosynthesis; L-threonine biosynthesis; L-threonine from L-aspartate: step 5/5.</text>
</comment>
<dbReference type="GO" id="GO:0004795">
    <property type="term" value="F:threonine synthase activity"/>
    <property type="evidence" value="ECO:0007669"/>
    <property type="project" value="UniProtKB-UniRule"/>
</dbReference>
<dbReference type="GO" id="GO:0009088">
    <property type="term" value="P:threonine biosynthetic process"/>
    <property type="evidence" value="ECO:0007669"/>
    <property type="project" value="UniProtKB-UniRule"/>
</dbReference>
<evidence type="ECO:0000313" key="15">
    <source>
        <dbReference type="EMBL" id="MCY6524172.1"/>
    </source>
</evidence>
<protein>
    <recommendedName>
        <fullName evidence="5 11">Threonine synthase</fullName>
        <ecNumber evidence="4 11">4.2.3.1</ecNumber>
    </recommendedName>
</protein>
<comment type="cofactor">
    <cofactor evidence="1 12">
        <name>pyridoxal 5'-phosphate</name>
        <dbReference type="ChEBI" id="CHEBI:597326"/>
    </cofactor>
</comment>
<feature type="domain" description="Tryptophan synthase beta chain-like PALP" evidence="13">
    <location>
        <begin position="86"/>
        <end position="367"/>
    </location>
</feature>
<dbReference type="Gene3D" id="3.90.1380.10">
    <property type="entry name" value="Threonine synthase, N-terminal domain"/>
    <property type="match status" value="1"/>
</dbReference>
<dbReference type="PANTHER" id="PTHR42690">
    <property type="entry name" value="THREONINE SYNTHASE FAMILY MEMBER"/>
    <property type="match status" value="1"/>
</dbReference>
<feature type="modified residue" description="N6-(pyridoxal phosphate)lysine" evidence="12">
    <location>
        <position position="105"/>
    </location>
</feature>
<dbReference type="RefSeq" id="WP_005605400.1">
    <property type="nucleotide sequence ID" value="NZ_CBDBSV010000112.1"/>
</dbReference>
<dbReference type="InterPro" id="IPR051166">
    <property type="entry name" value="Threonine_Synthase"/>
</dbReference>
<evidence type="ECO:0000256" key="10">
    <source>
        <dbReference type="ARBA" id="ARBA00049144"/>
    </source>
</evidence>
<comment type="similarity">
    <text evidence="3">Belongs to the threonine synthase family.</text>
</comment>
<dbReference type="InterPro" id="IPR000634">
    <property type="entry name" value="Ser/Thr_deHydtase_PyrdxlP-BS"/>
</dbReference>
<keyword evidence="8 12" id="KW-0663">Pyridoxal phosphate</keyword>
<dbReference type="InterPro" id="IPR036052">
    <property type="entry name" value="TrpB-like_PALP_sf"/>
</dbReference>
<evidence type="ECO:0000256" key="1">
    <source>
        <dbReference type="ARBA" id="ARBA00001933"/>
    </source>
</evidence>
<dbReference type="InterPro" id="IPR004450">
    <property type="entry name" value="Thr_synthase-like"/>
</dbReference>
<organism evidence="15 16">
    <name type="scientific">Actinobacillus pleuropneumoniae</name>
    <name type="common">Haemophilus pleuropneumoniae</name>
    <dbReference type="NCBI Taxonomy" id="715"/>
    <lineage>
        <taxon>Bacteria</taxon>
        <taxon>Pseudomonadati</taxon>
        <taxon>Pseudomonadota</taxon>
        <taxon>Gammaproteobacteria</taxon>
        <taxon>Pasteurellales</taxon>
        <taxon>Pasteurellaceae</taxon>
        <taxon>Actinobacillus</taxon>
    </lineage>
</organism>
<evidence type="ECO:0000313" key="16">
    <source>
        <dbReference type="Proteomes" id="UP001077788"/>
    </source>
</evidence>
<keyword evidence="9 15" id="KW-0456">Lyase</keyword>